<dbReference type="Proteomes" id="UP000070444">
    <property type="component" value="Unassembled WGS sequence"/>
</dbReference>
<dbReference type="SUPFAM" id="SSF52047">
    <property type="entry name" value="RNI-like"/>
    <property type="match status" value="1"/>
</dbReference>
<gene>
    <name evidence="1" type="ORF">CONCODRAFT_13892</name>
</gene>
<accession>A0A137NPZ8</accession>
<evidence type="ECO:0000313" key="1">
    <source>
        <dbReference type="EMBL" id="KXN64811.1"/>
    </source>
</evidence>
<dbReference type="AlphaFoldDB" id="A0A137NPZ8"/>
<evidence type="ECO:0000313" key="2">
    <source>
        <dbReference type="Proteomes" id="UP000070444"/>
    </source>
</evidence>
<dbReference type="OrthoDB" id="293141at2759"/>
<dbReference type="InterPro" id="IPR032675">
    <property type="entry name" value="LRR_dom_sf"/>
</dbReference>
<proteinExistence type="predicted"/>
<dbReference type="Gene3D" id="3.80.10.10">
    <property type="entry name" value="Ribonuclease Inhibitor"/>
    <property type="match status" value="1"/>
</dbReference>
<reference evidence="1 2" key="1">
    <citation type="journal article" date="2015" name="Genome Biol. Evol.">
        <title>Phylogenomic analyses indicate that early fungi evolved digesting cell walls of algal ancestors of land plants.</title>
        <authorList>
            <person name="Chang Y."/>
            <person name="Wang S."/>
            <person name="Sekimoto S."/>
            <person name="Aerts A.L."/>
            <person name="Choi C."/>
            <person name="Clum A."/>
            <person name="LaButti K.M."/>
            <person name="Lindquist E.A."/>
            <person name="Yee Ngan C."/>
            <person name="Ohm R.A."/>
            <person name="Salamov A.A."/>
            <person name="Grigoriev I.V."/>
            <person name="Spatafora J.W."/>
            <person name="Berbee M.L."/>
        </authorList>
    </citation>
    <scope>NUCLEOTIDE SEQUENCE [LARGE SCALE GENOMIC DNA]</scope>
    <source>
        <strain evidence="1 2">NRRL 28638</strain>
    </source>
</reference>
<keyword evidence="2" id="KW-1185">Reference proteome</keyword>
<protein>
    <recommendedName>
        <fullName evidence="3">F-box domain-containing protein</fullName>
    </recommendedName>
</protein>
<evidence type="ECO:0008006" key="3">
    <source>
        <dbReference type="Google" id="ProtNLM"/>
    </source>
</evidence>
<organism evidence="1 2">
    <name type="scientific">Conidiobolus coronatus (strain ATCC 28846 / CBS 209.66 / NRRL 28638)</name>
    <name type="common">Delacroixia coronata</name>
    <dbReference type="NCBI Taxonomy" id="796925"/>
    <lineage>
        <taxon>Eukaryota</taxon>
        <taxon>Fungi</taxon>
        <taxon>Fungi incertae sedis</taxon>
        <taxon>Zoopagomycota</taxon>
        <taxon>Entomophthoromycotina</taxon>
        <taxon>Entomophthoromycetes</taxon>
        <taxon>Entomophthorales</taxon>
        <taxon>Ancylistaceae</taxon>
        <taxon>Conidiobolus</taxon>
    </lineage>
</organism>
<dbReference type="EMBL" id="KQ965159">
    <property type="protein sequence ID" value="KXN64811.1"/>
    <property type="molecule type" value="Genomic_DNA"/>
</dbReference>
<sequence>MEDNTKENKVSWNNIFILEEFLAYLSAYQLKEFSLLSRFVRNKLNHKLFFEITLSNKNIIKKFNTTTLMDKELSKISNYFEYWNSQCYYYRINDKWEEQLSNSSSLLVLNKLLEDELKNVGKFVKNFNVSGFYYSFYFLNHIVIDLINLTQLNLKECAFPLLMMLKIGEHLKKLKILNLKSVYLIALSKQELSLEDVYLPLSLEELSIDCCKVYNICSAPNTLFLARHKWNNVQYNLIRLPGFNIPNLKKLSLAFMRDSVFVLKLLKLNPQVEELIIEGIDMTQDVSDLISITDKITNITIYSEESFPYILNDISQNIPYFNYIKYLKLHIFYTANPEVCHSHSIMEYFPNLTQLVIDIRDFVFEELNLNEFIRVNLSSVYRLDKLTLEMKGSDSVYHELYNSRFKKFKFDWFNFINVNCLIFDIDLLSISAIDFDALPNDIKEIRVPYIDKNYILNYIDNNINIFQKWNTEFKKGVLQFTK</sequence>
<name>A0A137NPZ8_CONC2</name>